<keyword evidence="2" id="KW-0812">Transmembrane</keyword>
<comment type="caution">
    <text evidence="3">The sequence shown here is derived from an EMBL/GenBank/DDBJ whole genome shotgun (WGS) entry which is preliminary data.</text>
</comment>
<dbReference type="Proteomes" id="UP001152320">
    <property type="component" value="Chromosome 11"/>
</dbReference>
<keyword evidence="2" id="KW-1133">Transmembrane helix</keyword>
<evidence type="ECO:0000313" key="3">
    <source>
        <dbReference type="EMBL" id="KAJ8033697.1"/>
    </source>
</evidence>
<feature type="region of interest" description="Disordered" evidence="1">
    <location>
        <begin position="176"/>
        <end position="198"/>
    </location>
</feature>
<organism evidence="3 4">
    <name type="scientific">Holothuria leucospilota</name>
    <name type="common">Black long sea cucumber</name>
    <name type="synonym">Mertensiothuria leucospilota</name>
    <dbReference type="NCBI Taxonomy" id="206669"/>
    <lineage>
        <taxon>Eukaryota</taxon>
        <taxon>Metazoa</taxon>
        <taxon>Echinodermata</taxon>
        <taxon>Eleutherozoa</taxon>
        <taxon>Echinozoa</taxon>
        <taxon>Holothuroidea</taxon>
        <taxon>Aspidochirotacea</taxon>
        <taxon>Aspidochirotida</taxon>
        <taxon>Holothuriidae</taxon>
        <taxon>Holothuria</taxon>
    </lineage>
</organism>
<feature type="compositionally biased region" description="Polar residues" evidence="1">
    <location>
        <begin position="260"/>
        <end position="269"/>
    </location>
</feature>
<gene>
    <name evidence="3" type="ORF">HOLleu_24027</name>
</gene>
<accession>A0A9Q1BVV6</accession>
<proteinExistence type="predicted"/>
<dbReference type="AlphaFoldDB" id="A0A9Q1BVV6"/>
<keyword evidence="4" id="KW-1185">Reference proteome</keyword>
<feature type="region of interest" description="Disordered" evidence="1">
    <location>
        <begin position="254"/>
        <end position="446"/>
    </location>
</feature>
<name>A0A9Q1BVV6_HOLLE</name>
<feature type="compositionally biased region" description="Polar residues" evidence="1">
    <location>
        <begin position="81"/>
        <end position="124"/>
    </location>
</feature>
<feature type="region of interest" description="Disordered" evidence="1">
    <location>
        <begin position="210"/>
        <end position="238"/>
    </location>
</feature>
<evidence type="ECO:0000256" key="2">
    <source>
        <dbReference type="SAM" id="Phobius"/>
    </source>
</evidence>
<evidence type="ECO:0000313" key="4">
    <source>
        <dbReference type="Proteomes" id="UP001152320"/>
    </source>
</evidence>
<keyword evidence="2" id="KW-0472">Membrane</keyword>
<protein>
    <submittedName>
        <fullName evidence="3">Uncharacterized protein</fullName>
    </submittedName>
</protein>
<feature type="compositionally biased region" description="Low complexity" evidence="1">
    <location>
        <begin position="286"/>
        <end position="298"/>
    </location>
</feature>
<reference evidence="3" key="1">
    <citation type="submission" date="2021-10" db="EMBL/GenBank/DDBJ databases">
        <title>Tropical sea cucumber genome reveals ecological adaptation and Cuvierian tubules defense mechanism.</title>
        <authorList>
            <person name="Chen T."/>
        </authorList>
    </citation>
    <scope>NUCLEOTIDE SEQUENCE</scope>
    <source>
        <strain evidence="3">Nanhai2018</strain>
        <tissue evidence="3">Muscle</tissue>
    </source>
</reference>
<feature type="transmembrane region" description="Helical" evidence="2">
    <location>
        <begin position="142"/>
        <end position="165"/>
    </location>
</feature>
<feature type="region of interest" description="Disordered" evidence="1">
    <location>
        <begin position="81"/>
        <end position="137"/>
    </location>
</feature>
<sequence length="446" mass="47883">MKLTWKNYAHDAFRIVAILHICSAVRGESSVNDTMPDMITQNTSTDQAATSQRVTLTTVTTPQDGAATTITVNRSLTTKAATSSRAMTVTSESTGDKTTNTTNGMSASSSEDPQNTSTTLSIEVTSKPAPTPTPTKDNTSMIIIIIVVVAAIIVIFIAIVTAAYLCCCKGNGGDPKGYSSPESNGKVNGVAKDELPSGHRLSNEINKYENVNEKEQIEKSSPSVDKPSVTDPHCYSNEGLTGEDGKYYVITTSDERSPLAETSTANTGNIFDDIDPTTNKFKEQIELSPSESPRSASTSEEERISEPPKSATGQLTDKGRETVTPPKPVVRRNISNRNDNITKLRPKPQPRVRPVSRALQDGAGTAKDNTSPGNEPRDPSTGAEPPSSPSHQEKQRMFRPPLKGKGPDGSDQAALLANVLRKSNAPRQIEEDNSGSVDKEEGTTYW</sequence>
<feature type="compositionally biased region" description="Basic and acidic residues" evidence="1">
    <location>
        <begin position="437"/>
        <end position="446"/>
    </location>
</feature>
<evidence type="ECO:0000256" key="1">
    <source>
        <dbReference type="SAM" id="MobiDB-lite"/>
    </source>
</evidence>
<dbReference type="EMBL" id="JAIZAY010000011">
    <property type="protein sequence ID" value="KAJ8033697.1"/>
    <property type="molecule type" value="Genomic_DNA"/>
</dbReference>